<keyword evidence="1" id="KW-1133">Transmembrane helix</keyword>
<feature type="transmembrane region" description="Helical" evidence="1">
    <location>
        <begin position="21"/>
        <end position="40"/>
    </location>
</feature>
<comment type="caution">
    <text evidence="3">The sequence shown here is derived from an EMBL/GenBank/DDBJ whole genome shotgun (WGS) entry which is preliminary data.</text>
</comment>
<dbReference type="RefSeq" id="WP_003777375.1">
    <property type="nucleotide sequence ID" value="NZ_JH992958.1"/>
</dbReference>
<dbReference type="GO" id="GO:0022857">
    <property type="term" value="F:transmembrane transporter activity"/>
    <property type="evidence" value="ECO:0007669"/>
    <property type="project" value="TreeGrafter"/>
</dbReference>
<gene>
    <name evidence="3" type="ORF">HMPREF9698_00680</name>
</gene>
<dbReference type="eggNOG" id="ENOG503459T">
    <property type="taxonomic scope" value="Bacteria"/>
</dbReference>
<evidence type="ECO:0000256" key="1">
    <source>
        <dbReference type="SAM" id="Phobius"/>
    </source>
</evidence>
<keyword evidence="1" id="KW-0472">Membrane</keyword>
<dbReference type="HOGENOM" id="CLU_789026_0_0_9"/>
<feature type="domain" description="MacB-like periplasmic core" evidence="2">
    <location>
        <begin position="23"/>
        <end position="203"/>
    </location>
</feature>
<reference evidence="3 4" key="1">
    <citation type="submission" date="2012-09" db="EMBL/GenBank/DDBJ databases">
        <title>The Genome Sequence of Alloiococcus otitis ATCC 51267.</title>
        <authorList>
            <consortium name="The Broad Institute Genome Sequencing Platform"/>
            <person name="Earl A."/>
            <person name="Ward D."/>
            <person name="Feldgarden M."/>
            <person name="Gevers D."/>
            <person name="Huys G."/>
            <person name="Walker B."/>
            <person name="Young S.K."/>
            <person name="Zeng Q."/>
            <person name="Gargeya S."/>
            <person name="Fitzgerald M."/>
            <person name="Haas B."/>
            <person name="Abouelleil A."/>
            <person name="Alvarado L."/>
            <person name="Arachchi H.M."/>
            <person name="Berlin A.M."/>
            <person name="Chapman S.B."/>
            <person name="Goldberg J."/>
            <person name="Griggs A."/>
            <person name="Gujja S."/>
            <person name="Hansen M."/>
            <person name="Howarth C."/>
            <person name="Imamovic A."/>
            <person name="Larimer J."/>
            <person name="McCowen C."/>
            <person name="Montmayeur A."/>
            <person name="Murphy C."/>
            <person name="Neiman D."/>
            <person name="Pearson M."/>
            <person name="Priest M."/>
            <person name="Roberts A."/>
            <person name="Saif S."/>
            <person name="Shea T."/>
            <person name="Sisk P."/>
            <person name="Sykes S."/>
            <person name="Wortman J."/>
            <person name="Nusbaum C."/>
            <person name="Birren B."/>
        </authorList>
    </citation>
    <scope>NUCLEOTIDE SEQUENCE [LARGE SCALE GENOMIC DNA]</scope>
    <source>
        <strain evidence="3 4">ATCC 51267</strain>
    </source>
</reference>
<keyword evidence="4" id="KW-1185">Reference proteome</keyword>
<dbReference type="AlphaFoldDB" id="K9ERY6"/>
<organism evidence="3 4">
    <name type="scientific">Alloiococcus otitis ATCC 51267</name>
    <dbReference type="NCBI Taxonomy" id="883081"/>
    <lineage>
        <taxon>Bacteria</taxon>
        <taxon>Bacillati</taxon>
        <taxon>Bacillota</taxon>
        <taxon>Bacilli</taxon>
        <taxon>Lactobacillales</taxon>
        <taxon>Carnobacteriaceae</taxon>
        <taxon>Alloiococcus</taxon>
    </lineage>
</organism>
<proteinExistence type="predicted"/>
<dbReference type="GO" id="GO:0005886">
    <property type="term" value="C:plasma membrane"/>
    <property type="evidence" value="ECO:0007669"/>
    <property type="project" value="UniProtKB-SubCell"/>
</dbReference>
<sequence>MTPILYGLVVRIREKSHNYRVILLTVLSIAISLYFVMMFLSKLGETNRKIAYYESHYNLFDQIVQLDRIGSLKGKNDNFTTTINTSDYILSNNQKIKSDLLASDVNYNQYYRLDSVSEKQWKECFDGSPSAIVSRELARKLKLDIGDRFQLNNSSYTVKAISQDPFLEKKLLVPIDLYNSQKNHSVDRILITIKANENLDRIASSDSILARDSMDQMIAREIKSLNQFLLFLLGFFLVFFLIAIINISLVLTSLIHLDQKNRIVRQVCGESDGQYIASTIVEFTLIVLLSYHVAVILYYILLPLVPEFFYFSLSLEVYVIELAFATILAFVLAVIYAHKQCQANIVIGLRG</sequence>
<dbReference type="InterPro" id="IPR025857">
    <property type="entry name" value="MacB_PCD"/>
</dbReference>
<feature type="transmembrane region" description="Helical" evidence="1">
    <location>
        <begin position="308"/>
        <end position="337"/>
    </location>
</feature>
<dbReference type="OrthoDB" id="8735006at2"/>
<feature type="transmembrane region" description="Helical" evidence="1">
    <location>
        <begin position="228"/>
        <end position="254"/>
    </location>
</feature>
<evidence type="ECO:0000259" key="2">
    <source>
        <dbReference type="Pfam" id="PF12704"/>
    </source>
</evidence>
<evidence type="ECO:0000313" key="3">
    <source>
        <dbReference type="EMBL" id="EKU93732.1"/>
    </source>
</evidence>
<dbReference type="Proteomes" id="UP000009875">
    <property type="component" value="Unassembled WGS sequence"/>
</dbReference>
<dbReference type="PANTHER" id="PTHR30572:SF4">
    <property type="entry name" value="ABC TRANSPORTER PERMEASE YTRF"/>
    <property type="match status" value="1"/>
</dbReference>
<feature type="transmembrane region" description="Helical" evidence="1">
    <location>
        <begin position="275"/>
        <end position="302"/>
    </location>
</feature>
<dbReference type="Pfam" id="PF12704">
    <property type="entry name" value="MacB_PCD"/>
    <property type="match status" value="1"/>
</dbReference>
<dbReference type="EMBL" id="AGXA01000016">
    <property type="protein sequence ID" value="EKU93732.1"/>
    <property type="molecule type" value="Genomic_DNA"/>
</dbReference>
<protein>
    <recommendedName>
        <fullName evidence="2">MacB-like periplasmic core domain-containing protein</fullName>
    </recommendedName>
</protein>
<accession>K9ERY6</accession>
<keyword evidence="1" id="KW-0812">Transmembrane</keyword>
<dbReference type="PANTHER" id="PTHR30572">
    <property type="entry name" value="MEMBRANE COMPONENT OF TRANSPORTER-RELATED"/>
    <property type="match status" value="1"/>
</dbReference>
<dbReference type="InterPro" id="IPR050250">
    <property type="entry name" value="Macrolide_Exporter_MacB"/>
</dbReference>
<name>K9ERY6_9LACT</name>
<dbReference type="STRING" id="883081.HMPREF9698_00680"/>
<evidence type="ECO:0000313" key="4">
    <source>
        <dbReference type="Proteomes" id="UP000009875"/>
    </source>
</evidence>